<feature type="signal peptide" evidence="4">
    <location>
        <begin position="1"/>
        <end position="34"/>
    </location>
</feature>
<dbReference type="OrthoDB" id="4771662at2"/>
<name>A0A558BV10_9BACT</name>
<protein>
    <submittedName>
        <fullName evidence="6">Glycoside hydrolase family 5 protein</fullName>
    </submittedName>
</protein>
<dbReference type="PANTHER" id="PTHR31297:SF13">
    <property type="entry name" value="PUTATIVE-RELATED"/>
    <property type="match status" value="1"/>
</dbReference>
<dbReference type="Pfam" id="PF00150">
    <property type="entry name" value="Cellulase"/>
    <property type="match status" value="1"/>
</dbReference>
<reference evidence="6 7" key="1">
    <citation type="submission" date="2019-07" db="EMBL/GenBank/DDBJ databases">
        <title>Hymenobacter sp. straun FUR1 Genome sequencing and assembly.</title>
        <authorList>
            <person name="Chhetri G."/>
        </authorList>
    </citation>
    <scope>NUCLEOTIDE SEQUENCE [LARGE SCALE GENOMIC DNA]</scope>
    <source>
        <strain evidence="6 7">Fur1</strain>
    </source>
</reference>
<dbReference type="Gene3D" id="3.20.20.80">
    <property type="entry name" value="Glycosidases"/>
    <property type="match status" value="1"/>
</dbReference>
<dbReference type="GO" id="GO:0005576">
    <property type="term" value="C:extracellular region"/>
    <property type="evidence" value="ECO:0007669"/>
    <property type="project" value="TreeGrafter"/>
</dbReference>
<evidence type="ECO:0000259" key="5">
    <source>
        <dbReference type="Pfam" id="PF00150"/>
    </source>
</evidence>
<comment type="caution">
    <text evidence="6">The sequence shown here is derived from an EMBL/GenBank/DDBJ whole genome shotgun (WGS) entry which is preliminary data.</text>
</comment>
<sequence>MPRCALHDNSLPPMTRLFPLLVTALALGSATAHAQSQSAPLLRADGPKIVDAQKHEVLLQGMNLGGWLLQEGYMMKPGYGGTQGSVKKVLYQAGLSDAAVEKFYQQWRDNFITKTDIDFIAQQGFNCIRLPLHYDLFLTPAQREVRNGVIRGTVPYADYVAKLKEWQQKGELFKEPQQLEAIKLIDKTLGWCAANKLYVVLDLHAAPGAQGTDTNIADALQPNDFWKEPIYQDITNGLWATLAKRYKNDGRIAMYDLVNEPNNVPGGNAAIHTMFERLINTVRAQGDQHLLLLEGNGFGNNYNEMLRSSFTHQENLVYNAHRYNLEKYPLSNDLGATNPDANQLGTIGNLQAFRTAQNVPVWIGETGENTSQWMGEAARNLASVGIGWCHWTYKRFSDKPIAALLRIKPPYLVDVKSASDLGPILENIKFKSCVPNTDVINALKAEIKK</sequence>
<dbReference type="SUPFAM" id="SSF51445">
    <property type="entry name" value="(Trans)glycosidases"/>
    <property type="match status" value="1"/>
</dbReference>
<gene>
    <name evidence="6" type="ORF">FNT36_12820</name>
</gene>
<evidence type="ECO:0000313" key="7">
    <source>
        <dbReference type="Proteomes" id="UP000317624"/>
    </source>
</evidence>
<evidence type="ECO:0000313" key="6">
    <source>
        <dbReference type="EMBL" id="TVT40357.1"/>
    </source>
</evidence>
<dbReference type="GO" id="GO:0008422">
    <property type="term" value="F:beta-glucosidase activity"/>
    <property type="evidence" value="ECO:0007669"/>
    <property type="project" value="TreeGrafter"/>
</dbReference>
<feature type="domain" description="Glycoside hydrolase family 5" evidence="5">
    <location>
        <begin position="101"/>
        <end position="395"/>
    </location>
</feature>
<evidence type="ECO:0000256" key="3">
    <source>
        <dbReference type="RuleBase" id="RU361153"/>
    </source>
</evidence>
<dbReference type="Proteomes" id="UP000317624">
    <property type="component" value="Unassembled WGS sequence"/>
</dbReference>
<dbReference type="AlphaFoldDB" id="A0A558BV10"/>
<evidence type="ECO:0000256" key="4">
    <source>
        <dbReference type="SAM" id="SignalP"/>
    </source>
</evidence>
<keyword evidence="2 3" id="KW-0326">Glycosidase</keyword>
<comment type="similarity">
    <text evidence="3">Belongs to the glycosyl hydrolase 5 (cellulase A) family.</text>
</comment>
<dbReference type="PANTHER" id="PTHR31297">
    <property type="entry name" value="GLUCAN ENDO-1,6-BETA-GLUCOSIDASE B"/>
    <property type="match status" value="1"/>
</dbReference>
<dbReference type="EMBL" id="VMRJ01000003">
    <property type="protein sequence ID" value="TVT40357.1"/>
    <property type="molecule type" value="Genomic_DNA"/>
</dbReference>
<organism evidence="6 7">
    <name type="scientific">Hymenobacter setariae</name>
    <dbReference type="NCBI Taxonomy" id="2594794"/>
    <lineage>
        <taxon>Bacteria</taxon>
        <taxon>Pseudomonadati</taxon>
        <taxon>Bacteroidota</taxon>
        <taxon>Cytophagia</taxon>
        <taxon>Cytophagales</taxon>
        <taxon>Hymenobacteraceae</taxon>
        <taxon>Hymenobacter</taxon>
    </lineage>
</organism>
<dbReference type="GO" id="GO:0009986">
    <property type="term" value="C:cell surface"/>
    <property type="evidence" value="ECO:0007669"/>
    <property type="project" value="TreeGrafter"/>
</dbReference>
<keyword evidence="7" id="KW-1185">Reference proteome</keyword>
<dbReference type="InterPro" id="IPR050386">
    <property type="entry name" value="Glycosyl_hydrolase_5"/>
</dbReference>
<dbReference type="InterPro" id="IPR017853">
    <property type="entry name" value="GH"/>
</dbReference>
<keyword evidence="4" id="KW-0732">Signal</keyword>
<evidence type="ECO:0000256" key="1">
    <source>
        <dbReference type="ARBA" id="ARBA00022801"/>
    </source>
</evidence>
<proteinExistence type="inferred from homology"/>
<feature type="chain" id="PRO_5021701074" evidence="4">
    <location>
        <begin position="35"/>
        <end position="449"/>
    </location>
</feature>
<dbReference type="InterPro" id="IPR001547">
    <property type="entry name" value="Glyco_hydro_5"/>
</dbReference>
<dbReference type="GO" id="GO:0009251">
    <property type="term" value="P:glucan catabolic process"/>
    <property type="evidence" value="ECO:0007669"/>
    <property type="project" value="TreeGrafter"/>
</dbReference>
<keyword evidence="1 3" id="KW-0378">Hydrolase</keyword>
<evidence type="ECO:0000256" key="2">
    <source>
        <dbReference type="ARBA" id="ARBA00023295"/>
    </source>
</evidence>
<accession>A0A558BV10</accession>